<accession>A0AAE3R7F0</accession>
<organism evidence="1 2">
    <name type="scientific">Xanthocytophaga agilis</name>
    <dbReference type="NCBI Taxonomy" id="3048010"/>
    <lineage>
        <taxon>Bacteria</taxon>
        <taxon>Pseudomonadati</taxon>
        <taxon>Bacteroidota</taxon>
        <taxon>Cytophagia</taxon>
        <taxon>Cytophagales</taxon>
        <taxon>Rhodocytophagaceae</taxon>
        <taxon>Xanthocytophaga</taxon>
    </lineage>
</organism>
<dbReference type="Proteomes" id="UP001232063">
    <property type="component" value="Unassembled WGS sequence"/>
</dbReference>
<dbReference type="RefSeq" id="WP_314517070.1">
    <property type="nucleotide sequence ID" value="NZ_JASJOU010000015.1"/>
</dbReference>
<proteinExistence type="predicted"/>
<sequence length="188" mass="19887">MAKPAIPPFPSAIAADVIGALQIAKVASTPLQYAKGGKINATAGVPSAGQLHSIGGIKMIDGATGEHLGEWERGEPYMILSRNTYANNREIVDSLLHSSLYRNGAPIVSRRFEDGGIMTAGSASGTLSDNNQSTATAPDLTGQMISLLQEINVNTRNFPKLLKAYTVLSEMNAAQELQNEIDIESSFG</sequence>
<dbReference type="EMBL" id="JASJOU010000015">
    <property type="protein sequence ID" value="MDJ1505211.1"/>
    <property type="molecule type" value="Genomic_DNA"/>
</dbReference>
<reference evidence="1" key="1">
    <citation type="submission" date="2023-05" db="EMBL/GenBank/DDBJ databases">
        <authorList>
            <person name="Zhang X."/>
        </authorList>
    </citation>
    <scope>NUCLEOTIDE SEQUENCE</scope>
    <source>
        <strain evidence="1">BD1B2-1</strain>
    </source>
</reference>
<name>A0AAE3R7F0_9BACT</name>
<evidence type="ECO:0000313" key="1">
    <source>
        <dbReference type="EMBL" id="MDJ1505211.1"/>
    </source>
</evidence>
<comment type="caution">
    <text evidence="1">The sequence shown here is derived from an EMBL/GenBank/DDBJ whole genome shotgun (WGS) entry which is preliminary data.</text>
</comment>
<dbReference type="AlphaFoldDB" id="A0AAE3R7F0"/>
<gene>
    <name evidence="1" type="ORF">QNI22_31435</name>
</gene>
<protein>
    <submittedName>
        <fullName evidence="1">Uncharacterized protein</fullName>
    </submittedName>
</protein>
<evidence type="ECO:0000313" key="2">
    <source>
        <dbReference type="Proteomes" id="UP001232063"/>
    </source>
</evidence>
<keyword evidence="2" id="KW-1185">Reference proteome</keyword>